<gene>
    <name evidence="1" type="ORF">CUN85_10625</name>
</gene>
<proteinExistence type="predicted"/>
<reference evidence="1 2" key="1">
    <citation type="submission" date="2017-11" db="EMBL/GenBank/DDBJ databases">
        <title>Isolation and Characterization of Methanogenic Archaea from Saline Meromictic Lake at Siberia.</title>
        <authorList>
            <person name="Shen Y."/>
            <person name="Huang H.-H."/>
            <person name="Lai M.-C."/>
            <person name="Chen S.-C."/>
        </authorList>
    </citation>
    <scope>NUCLEOTIDE SEQUENCE [LARGE SCALE GENOMIC DNA]</scope>
    <source>
        <strain evidence="1 2">SY-01</strain>
    </source>
</reference>
<evidence type="ECO:0000313" key="2">
    <source>
        <dbReference type="Proteomes" id="UP000297295"/>
    </source>
</evidence>
<accession>A0A4E0Q870</accession>
<comment type="caution">
    <text evidence="1">The sequence shown here is derived from an EMBL/GenBank/DDBJ whole genome shotgun (WGS) entry which is preliminary data.</text>
</comment>
<sequence>MEDHPARITKQEVHELLNKGNELLNILEQNYAWNSKEYARNRSRFISAYTKWYKLSLAVIRNLSPDTSKRFQNLFSTNKRSEINEYTYTIQDYIHGSYLESGPRNYTDEVTSRKLKEQMEILRHTSARIDEFSFDLEKFVRINPIYSNQDSFKTTDTREILHIDMDEEHYNSLKTEINSTFRLGLFISTFLLSKELIENLLIDILRLIFPPTSEENISLYFDISNKDFKDMNNLLHTITEKRTKLASNGIDIDEILMILERMKSEDRPTSHSKIKIPDREDIQSYRVGETVEMLLLMKQTLIQKN</sequence>
<name>A0A4E0Q870_9EURY</name>
<dbReference type="EMBL" id="PGGK01000013">
    <property type="protein sequence ID" value="TGC07891.1"/>
    <property type="molecule type" value="Genomic_DNA"/>
</dbReference>
<keyword evidence="2" id="KW-1185">Reference proteome</keyword>
<dbReference type="Proteomes" id="UP000297295">
    <property type="component" value="Unassembled WGS sequence"/>
</dbReference>
<evidence type="ECO:0000313" key="1">
    <source>
        <dbReference type="EMBL" id="TGC07891.1"/>
    </source>
</evidence>
<dbReference type="AlphaFoldDB" id="A0A4E0Q870"/>
<dbReference type="RefSeq" id="WP_135390285.1">
    <property type="nucleotide sequence ID" value="NZ_PGGK01000013.1"/>
</dbReference>
<protein>
    <submittedName>
        <fullName evidence="1">Uncharacterized protein</fullName>
    </submittedName>
</protein>
<dbReference type="OrthoDB" id="124845at2157"/>
<organism evidence="1 2">
    <name type="scientific">Methanolobus halotolerans</name>
    <dbReference type="NCBI Taxonomy" id="2052935"/>
    <lineage>
        <taxon>Archaea</taxon>
        <taxon>Methanobacteriati</taxon>
        <taxon>Methanobacteriota</taxon>
        <taxon>Stenosarchaea group</taxon>
        <taxon>Methanomicrobia</taxon>
        <taxon>Methanosarcinales</taxon>
        <taxon>Methanosarcinaceae</taxon>
        <taxon>Methanolobus</taxon>
    </lineage>
</organism>